<evidence type="ECO:0008006" key="4">
    <source>
        <dbReference type="Google" id="ProtNLM"/>
    </source>
</evidence>
<gene>
    <name evidence="2" type="ORF">ACJIZ3_013214</name>
</gene>
<dbReference type="EMBL" id="JBJXBP010000001">
    <property type="protein sequence ID" value="KAL3851332.1"/>
    <property type="molecule type" value="Genomic_DNA"/>
</dbReference>
<feature type="compositionally biased region" description="Basic and acidic residues" evidence="1">
    <location>
        <begin position="107"/>
        <end position="156"/>
    </location>
</feature>
<feature type="compositionally biased region" description="Basic and acidic residues" evidence="1">
    <location>
        <begin position="169"/>
        <end position="190"/>
    </location>
</feature>
<dbReference type="Gene3D" id="1.10.287.700">
    <property type="entry name" value="Helix hairpin bin"/>
    <property type="match status" value="1"/>
</dbReference>
<proteinExistence type="predicted"/>
<evidence type="ECO:0000313" key="3">
    <source>
        <dbReference type="Proteomes" id="UP001634393"/>
    </source>
</evidence>
<evidence type="ECO:0000313" key="2">
    <source>
        <dbReference type="EMBL" id="KAL3851332.1"/>
    </source>
</evidence>
<evidence type="ECO:0000256" key="1">
    <source>
        <dbReference type="SAM" id="MobiDB-lite"/>
    </source>
</evidence>
<feature type="region of interest" description="Disordered" evidence="1">
    <location>
        <begin position="73"/>
        <end position="190"/>
    </location>
</feature>
<protein>
    <recommendedName>
        <fullName evidence="4">Late embryogenesis abundant protein</fullName>
    </recommendedName>
</protein>
<keyword evidence="3" id="KW-1185">Reference proteome</keyword>
<reference evidence="2 3" key="1">
    <citation type="submission" date="2024-12" db="EMBL/GenBank/DDBJ databases">
        <title>The unique morphological basis and parallel evolutionary history of personate flowers in Penstemon.</title>
        <authorList>
            <person name="Depatie T.H."/>
            <person name="Wessinger C.A."/>
        </authorList>
    </citation>
    <scope>NUCLEOTIDE SEQUENCE [LARGE SCALE GENOMIC DNA]</scope>
    <source>
        <strain evidence="2">WTNN_2</strain>
        <tissue evidence="2">Leaf</tissue>
    </source>
</reference>
<name>A0ABD3USU3_9LAMI</name>
<organism evidence="2 3">
    <name type="scientific">Penstemon smallii</name>
    <dbReference type="NCBI Taxonomy" id="265156"/>
    <lineage>
        <taxon>Eukaryota</taxon>
        <taxon>Viridiplantae</taxon>
        <taxon>Streptophyta</taxon>
        <taxon>Embryophyta</taxon>
        <taxon>Tracheophyta</taxon>
        <taxon>Spermatophyta</taxon>
        <taxon>Magnoliopsida</taxon>
        <taxon>eudicotyledons</taxon>
        <taxon>Gunneridae</taxon>
        <taxon>Pentapetalae</taxon>
        <taxon>asterids</taxon>
        <taxon>lamiids</taxon>
        <taxon>Lamiales</taxon>
        <taxon>Plantaginaceae</taxon>
        <taxon>Cheloneae</taxon>
        <taxon>Penstemon</taxon>
    </lineage>
</organism>
<comment type="caution">
    <text evidence="2">The sequence shown here is derived from an EMBL/GenBank/DDBJ whole genome shotgun (WGS) entry which is preliminary data.</text>
</comment>
<dbReference type="AlphaFoldDB" id="A0ABD3USU3"/>
<dbReference type="Proteomes" id="UP001634393">
    <property type="component" value="Unassembled WGS sequence"/>
</dbReference>
<sequence>MAAATAMSLPKNSIFNLFRSFSQRPSLPLRRKVSRVCFTSAAKYSEVGDDGNKSMDRAKQSVASLKEKASVAASQAVDKATETKDWAGNSASDMREETMDGAGDMANKTEEYGQEAKEKTEEYAQGAKEKTEEYAQGAKEKTEEGQGENTRRRGDGVEGAWGAAQDNTQKAKDSVDADVDKFMEDQNKNK</sequence>
<accession>A0ABD3USU3</accession>